<gene>
    <name evidence="2" type="ORF">Msub_20461</name>
</gene>
<evidence type="ECO:0008006" key="4">
    <source>
        <dbReference type="Google" id="ProtNLM"/>
    </source>
</evidence>
<evidence type="ECO:0000313" key="3">
    <source>
        <dbReference type="Proteomes" id="UP000036102"/>
    </source>
</evidence>
<feature type="compositionally biased region" description="Basic and acidic residues" evidence="1">
    <location>
        <begin position="165"/>
        <end position="179"/>
    </location>
</feature>
<dbReference type="PATRIC" id="fig|1658765.3.peg.3733"/>
<proteinExistence type="predicted"/>
<sequence>MSRRTDQWKRELQVGAVVRRTPGVTRWAKYIWKPVAVIPGAPEAFWKELVRDGEVVDYHAGTVTMELFRADVEGYLVSLNMAVPSVWIVLDRDITSQSPSGWVVSTVTASAHEALDALDSGESIVEAVPIPESLAAWIKEFIDMHYIEEPFKKRRRDELRVDGVEDAKGDPRIRQESDVFRAPGNIKKPRIQ</sequence>
<evidence type="ECO:0000256" key="1">
    <source>
        <dbReference type="SAM" id="MobiDB-lite"/>
    </source>
</evidence>
<dbReference type="AlphaFoldDB" id="A0A0J7J5L8"/>
<organism evidence="2 3">
    <name type="scientific">Marinobacter subterrani</name>
    <dbReference type="NCBI Taxonomy" id="1658765"/>
    <lineage>
        <taxon>Bacteria</taxon>
        <taxon>Pseudomonadati</taxon>
        <taxon>Pseudomonadota</taxon>
        <taxon>Gammaproteobacteria</taxon>
        <taxon>Pseudomonadales</taxon>
        <taxon>Marinobacteraceae</taxon>
        <taxon>Marinobacter</taxon>
    </lineage>
</organism>
<dbReference type="OrthoDB" id="5586738at2"/>
<dbReference type="STRING" id="1658765.Msub_20461"/>
<dbReference type="EMBL" id="LFBU01000002">
    <property type="protein sequence ID" value="KMQ73264.1"/>
    <property type="molecule type" value="Genomic_DNA"/>
</dbReference>
<evidence type="ECO:0000313" key="2">
    <source>
        <dbReference type="EMBL" id="KMQ73264.1"/>
    </source>
</evidence>
<accession>A0A0J7J5L8</accession>
<protein>
    <recommendedName>
        <fullName evidence="4">Molybdopterin-guanine dinucleotide biosynthesis protein A</fullName>
    </recommendedName>
</protein>
<dbReference type="RefSeq" id="WP_048497545.1">
    <property type="nucleotide sequence ID" value="NZ_LFBU01000002.1"/>
</dbReference>
<dbReference type="Pfam" id="PF11749">
    <property type="entry name" value="DUF3305"/>
    <property type="match status" value="1"/>
</dbReference>
<dbReference type="Proteomes" id="UP000036102">
    <property type="component" value="Unassembled WGS sequence"/>
</dbReference>
<comment type="caution">
    <text evidence="2">The sequence shown here is derived from an EMBL/GenBank/DDBJ whole genome shotgun (WGS) entry which is preliminary data.</text>
</comment>
<keyword evidence="3" id="KW-1185">Reference proteome</keyword>
<dbReference type="InterPro" id="IPR021736">
    <property type="entry name" value="DUF3305"/>
</dbReference>
<reference evidence="2 3" key="1">
    <citation type="submission" date="2015-06" db="EMBL/GenBank/DDBJ databases">
        <title>Marinobacter subterrani, a genetically tractable neutrophilic iron-oxidizing strain isolated from the Soudan Iron Mine.</title>
        <authorList>
            <person name="Bonis B.M."/>
            <person name="Gralnick J.A."/>
        </authorList>
    </citation>
    <scope>NUCLEOTIDE SEQUENCE [LARGE SCALE GENOMIC DNA]</scope>
    <source>
        <strain evidence="2 3">JG233</strain>
    </source>
</reference>
<name>A0A0J7J5L8_9GAMM</name>
<feature type="region of interest" description="Disordered" evidence="1">
    <location>
        <begin position="165"/>
        <end position="192"/>
    </location>
</feature>